<reference evidence="1" key="1">
    <citation type="submission" date="2021-02" db="EMBL/GenBank/DDBJ databases">
        <authorList>
            <person name="Nowell W R."/>
        </authorList>
    </citation>
    <scope>NUCLEOTIDE SEQUENCE</scope>
</reference>
<dbReference type="Proteomes" id="UP000663855">
    <property type="component" value="Unassembled WGS sequence"/>
</dbReference>
<comment type="caution">
    <text evidence="1">The sequence shown here is derived from an EMBL/GenBank/DDBJ whole genome shotgun (WGS) entry which is preliminary data.</text>
</comment>
<evidence type="ECO:0000313" key="2">
    <source>
        <dbReference type="EMBL" id="CAF3932445.1"/>
    </source>
</evidence>
<sequence length="623" mass="73896">MEQFKRQQNDIFHHYDDSKRKKIRSNINDCLSQTSTMTCFEHLSNELMYEIFEFLDYFHVYEAFFNMNIRFRNLISNSSLPIKIKISSISKSAYQRYYTDIIMPHANRISSIHLSNVFIYDIVSSPIRTLPEFRRLQRLILDNIESTCLRQILLELISFSGLSSLTISSDDNIKNKNFIYHQIFRLPALKYCKLSLRGWTSDDNPLPLVTNECSPIEHFIINHGIYLNEVNGLVSYTPQLRCFSAQLGRIYSIKKTTIDPPTLNHLTHVFLVLCDISFSEFEQLAIDFFSRIQVLRISITYHRDTEYTDNNRWEQLISTRMLNLRIFDIRHESWSINFAANDNNSSNDPIILDGLINQFISPFWIERKWFFAVQYNQARCRNRKIFYSTNPYRRKHYALCKQSNEEICLNHYETNIQSVHHLHIESEKESINCMNYFPNVTELTFEDGFSTNSHSFSTILNRIIPLKQLSKLVLECHHISFMKLIELLRFTPNIHTLVFQSMPFYRDDYMSIQHNETFQLVSTTNKITNVTFKDACILEKARLLIALCPQLQYLFIKTRMKYLESITRLLLESTNKNTGRLCSLCFLEASNRWLKTVSDLIIYEMLLDDYMLKLVDSKLYLWW</sequence>
<gene>
    <name evidence="2" type="ORF">BYL167_LOCUS10080</name>
    <name evidence="1" type="ORF">CJN711_LOCUS5608</name>
</gene>
<name>A0A814LRU8_9BILA</name>
<organism evidence="1 3">
    <name type="scientific">Rotaria magnacalcarata</name>
    <dbReference type="NCBI Taxonomy" id="392030"/>
    <lineage>
        <taxon>Eukaryota</taxon>
        <taxon>Metazoa</taxon>
        <taxon>Spiralia</taxon>
        <taxon>Gnathifera</taxon>
        <taxon>Rotifera</taxon>
        <taxon>Eurotatoria</taxon>
        <taxon>Bdelloidea</taxon>
        <taxon>Philodinida</taxon>
        <taxon>Philodinidae</taxon>
        <taxon>Rotaria</taxon>
    </lineage>
</organism>
<proteinExistence type="predicted"/>
<evidence type="ECO:0008006" key="4">
    <source>
        <dbReference type="Google" id="ProtNLM"/>
    </source>
</evidence>
<accession>A0A814LRU8</accession>
<evidence type="ECO:0000313" key="1">
    <source>
        <dbReference type="EMBL" id="CAF1068896.1"/>
    </source>
</evidence>
<dbReference type="AlphaFoldDB" id="A0A814LRU8"/>
<dbReference type="EMBL" id="CAJNOV010001568">
    <property type="protein sequence ID" value="CAF1068896.1"/>
    <property type="molecule type" value="Genomic_DNA"/>
</dbReference>
<dbReference type="EMBL" id="CAJOBH010002985">
    <property type="protein sequence ID" value="CAF3932445.1"/>
    <property type="molecule type" value="Genomic_DNA"/>
</dbReference>
<dbReference type="Proteomes" id="UP000681967">
    <property type="component" value="Unassembled WGS sequence"/>
</dbReference>
<evidence type="ECO:0000313" key="3">
    <source>
        <dbReference type="Proteomes" id="UP000663855"/>
    </source>
</evidence>
<protein>
    <recommendedName>
        <fullName evidence="4">F-box domain-containing protein</fullName>
    </recommendedName>
</protein>